<keyword evidence="3" id="KW-1185">Reference proteome</keyword>
<dbReference type="InterPro" id="IPR001585">
    <property type="entry name" value="TAL/FSA"/>
</dbReference>
<evidence type="ECO:0008006" key="4">
    <source>
        <dbReference type="Google" id="ProtNLM"/>
    </source>
</evidence>
<dbReference type="GO" id="GO:0005975">
    <property type="term" value="P:carbohydrate metabolic process"/>
    <property type="evidence" value="ECO:0007669"/>
    <property type="project" value="InterPro"/>
</dbReference>
<dbReference type="InterPro" id="IPR013785">
    <property type="entry name" value="Aldolase_TIM"/>
</dbReference>
<proteinExistence type="predicted"/>
<dbReference type="KEGG" id="vg:15010940"/>
<keyword evidence="1" id="KW-0704">Schiff base</keyword>
<dbReference type="Gene3D" id="3.20.20.70">
    <property type="entry name" value="Aldolase class I"/>
    <property type="match status" value="1"/>
</dbReference>
<dbReference type="EMBL" id="HQ633071">
    <property type="protein sequence ID" value="AGH31552.1"/>
    <property type="molecule type" value="Genomic_DNA"/>
</dbReference>
<evidence type="ECO:0000313" key="2">
    <source>
        <dbReference type="EMBL" id="AGH31552.1"/>
    </source>
</evidence>
<sequence length="269" mass="30275">MRDFFFDTANVDFIKSTMDKYGSDINPKWVRGVTTNPNAFSKIDKYHLDEWLDHAVVMGKLVADIRGDNEGEVHIQAPYSHLDPEIILEYAKIITDATQGTCKVGMKIPPYQKALEYVDQFNEYVITNVTGLADSSTALKCCTYDVGYISIIPGRMEEVGIDAQSAIAFVNQCNFGNTEIITGSQRTTEQIIYSFYLDTVPTIGEKCWADIFQGDNFQRILNMEYGYKPVGPFSPTITDDNINLSLAFFEQMDGLGDTARKDLEQKISK</sequence>
<gene>
    <name evidence="2" type="ORF">SWZG_00039</name>
</gene>
<dbReference type="Pfam" id="PF00923">
    <property type="entry name" value="TAL_FSA"/>
    <property type="match status" value="1"/>
</dbReference>
<protein>
    <recommendedName>
        <fullName evidence="4">Transaldolase</fullName>
    </recommendedName>
</protein>
<evidence type="ECO:0000256" key="1">
    <source>
        <dbReference type="ARBA" id="ARBA00023270"/>
    </source>
</evidence>
<dbReference type="Proteomes" id="UP000201252">
    <property type="component" value="Segment"/>
</dbReference>
<dbReference type="SUPFAM" id="SSF51569">
    <property type="entry name" value="Aldolase"/>
    <property type="match status" value="1"/>
</dbReference>
<dbReference type="RefSeq" id="YP_007674404.1">
    <property type="nucleotide sequence ID" value="NC_020851.1"/>
</dbReference>
<accession>M4R1G3</accession>
<evidence type="ECO:0000313" key="3">
    <source>
        <dbReference type="Proteomes" id="UP000201252"/>
    </source>
</evidence>
<organism evidence="2 3">
    <name type="scientific">Synechococcus phage S-SKS1</name>
    <dbReference type="NCBI Taxonomy" id="754042"/>
    <lineage>
        <taxon>Viruses</taxon>
        <taxon>Duplodnaviria</taxon>
        <taxon>Heunggongvirae</taxon>
        <taxon>Uroviricota</taxon>
        <taxon>Caudoviricetes</taxon>
        <taxon>Llyrvirus</taxon>
        <taxon>Llyrvirus SSKS1</taxon>
    </lineage>
</organism>
<reference evidence="2 3" key="1">
    <citation type="submission" date="2010-10" db="EMBL/GenBank/DDBJ databases">
        <title>The Genome Sequence of Synechococcus phage S-SKS1.</title>
        <authorList>
            <consortium name="The Broad Institute Genome Sequencing Platform"/>
            <person name="Henn M.R."/>
            <person name="Clokie M."/>
            <person name="Levin J."/>
            <person name="Malboeuf C."/>
            <person name="Casali M."/>
            <person name="Russ C."/>
            <person name="Lennon N."/>
            <person name="Chapman S.B."/>
            <person name="Erlich R."/>
            <person name="Young S.K."/>
            <person name="Yandava C."/>
            <person name="Zeng Q."/>
            <person name="Alvarado L."/>
            <person name="Anderson S."/>
            <person name="Berlin A."/>
            <person name="Chen Z."/>
            <person name="Freedman E."/>
            <person name="Gellesch M."/>
            <person name="Goldberg J."/>
            <person name="Green L."/>
            <person name="Griggs A."/>
            <person name="Gujja S."/>
            <person name="Heilman E.R."/>
            <person name="Heiman D."/>
            <person name="Hollinger A."/>
            <person name="Howarth C."/>
            <person name="Larson L."/>
            <person name="Mehta T."/>
            <person name="Pearson M."/>
            <person name="Roberts A."/>
            <person name="Ryan E."/>
            <person name="Saif S."/>
            <person name="Shea T."/>
            <person name="Shenoy N."/>
            <person name="Sisk P."/>
            <person name="Stolte C."/>
            <person name="Sykes S."/>
            <person name="White J."/>
            <person name="Haas B."/>
            <person name="Nusbaum C."/>
            <person name="Birren B."/>
        </authorList>
    </citation>
    <scope>NUCLEOTIDE SEQUENCE [LARGE SCALE GENOMIC DNA]</scope>
</reference>
<dbReference type="GeneID" id="15010940"/>
<name>M4R1G3_9CAUD</name>